<dbReference type="Proteomes" id="UP000182114">
    <property type="component" value="Unassembled WGS sequence"/>
</dbReference>
<reference evidence="3" key="1">
    <citation type="submission" date="2016-10" db="EMBL/GenBank/DDBJ databases">
        <authorList>
            <person name="Varghese N."/>
            <person name="Submissions S."/>
        </authorList>
    </citation>
    <scope>NUCLEOTIDE SEQUENCE [LARGE SCALE GENOMIC DNA]</scope>
    <source>
        <strain evidence="3">DSM 24729</strain>
    </source>
</reference>
<dbReference type="AlphaFoldDB" id="A0A1G7DGE8"/>
<sequence length="330" mass="37517">MKPTFYLIIFLIVFSTQAQTSNSEIVALGPDEEKEILIPAYKNDVVTISITPKSKKAKKNNFLLYQYPSKLLVKVEGEKTFSQTITISNNGIYKLVLRNNNSKLSDYQLNYEIVSSRKKKPQIGYKVKKDTTYGFPTERLVDKKKLESVSIQNEKFYLNSTSNALLKGGKNRIIMPVSLPKNTIEWYYVFSASREENDIKNTLSSFNFASQLTKFIKEDNEIQSAVSNLNPPPGANICDIYVINSDKDAELFKEKEDFKSNLEGTRENFKSGIVKVSTTDKSYLGIRNPDNIYGIHIAIEIIALVAKTEKVKETVNIPIIKSYQIPYLID</sequence>
<dbReference type="eggNOG" id="ENOG5031CIT">
    <property type="taxonomic scope" value="Bacteria"/>
</dbReference>
<gene>
    <name evidence="2" type="ORF">SAMN04487992_101527</name>
</gene>
<organism evidence="2 3">
    <name type="scientific">Cellulophaga baltica</name>
    <dbReference type="NCBI Taxonomy" id="76594"/>
    <lineage>
        <taxon>Bacteria</taxon>
        <taxon>Pseudomonadati</taxon>
        <taxon>Bacteroidota</taxon>
        <taxon>Flavobacteriia</taxon>
        <taxon>Flavobacteriales</taxon>
        <taxon>Flavobacteriaceae</taxon>
        <taxon>Cellulophaga</taxon>
    </lineage>
</organism>
<dbReference type="RefSeq" id="WP_074537284.1">
    <property type="nucleotide sequence ID" value="NZ_FNBD01000001.1"/>
</dbReference>
<feature type="signal peptide" evidence="1">
    <location>
        <begin position="1"/>
        <end position="18"/>
    </location>
</feature>
<proteinExistence type="predicted"/>
<name>A0A1G7DGE8_9FLAO</name>
<feature type="chain" id="PRO_5010353685" description="Oxygen tolerance" evidence="1">
    <location>
        <begin position="19"/>
        <end position="330"/>
    </location>
</feature>
<evidence type="ECO:0000313" key="2">
    <source>
        <dbReference type="EMBL" id="SDE50110.1"/>
    </source>
</evidence>
<accession>A0A1G7DGE8</accession>
<evidence type="ECO:0008006" key="4">
    <source>
        <dbReference type="Google" id="ProtNLM"/>
    </source>
</evidence>
<keyword evidence="1" id="KW-0732">Signal</keyword>
<evidence type="ECO:0000313" key="3">
    <source>
        <dbReference type="Proteomes" id="UP000182114"/>
    </source>
</evidence>
<keyword evidence="3" id="KW-1185">Reference proteome</keyword>
<dbReference type="EMBL" id="FNBD01000001">
    <property type="protein sequence ID" value="SDE50110.1"/>
    <property type="molecule type" value="Genomic_DNA"/>
</dbReference>
<evidence type="ECO:0000256" key="1">
    <source>
        <dbReference type="SAM" id="SignalP"/>
    </source>
</evidence>
<protein>
    <recommendedName>
        <fullName evidence="4">Oxygen tolerance</fullName>
    </recommendedName>
</protein>